<dbReference type="InterPro" id="IPR012223">
    <property type="entry name" value="TEII"/>
</dbReference>
<dbReference type="SMART" id="SM00824">
    <property type="entry name" value="PKS_TE"/>
    <property type="match status" value="1"/>
</dbReference>
<dbReference type="Proteomes" id="UP000594205">
    <property type="component" value="Chromosome"/>
</dbReference>
<evidence type="ECO:0000256" key="2">
    <source>
        <dbReference type="ARBA" id="ARBA00022801"/>
    </source>
</evidence>
<dbReference type="Pfam" id="PF00975">
    <property type="entry name" value="Thioesterase"/>
    <property type="match status" value="1"/>
</dbReference>
<evidence type="ECO:0000313" key="5">
    <source>
        <dbReference type="Proteomes" id="UP000594205"/>
    </source>
</evidence>
<proteinExistence type="inferred from homology"/>
<dbReference type="InterPro" id="IPR029058">
    <property type="entry name" value="AB_hydrolase_fold"/>
</dbReference>
<keyword evidence="2" id="KW-0378">Hydrolase</keyword>
<evidence type="ECO:0000313" key="4">
    <source>
        <dbReference type="EMBL" id="QOV33345.1"/>
    </source>
</evidence>
<gene>
    <name evidence="4" type="ORF">IM697_24290</name>
</gene>
<dbReference type="Gene3D" id="3.40.50.1820">
    <property type="entry name" value="alpha/beta hydrolase"/>
    <property type="match status" value="1"/>
</dbReference>
<dbReference type="PANTHER" id="PTHR11487:SF0">
    <property type="entry name" value="S-ACYL FATTY ACID SYNTHASE THIOESTERASE, MEDIUM CHAIN"/>
    <property type="match status" value="1"/>
</dbReference>
<dbReference type="PANTHER" id="PTHR11487">
    <property type="entry name" value="THIOESTERASE"/>
    <property type="match status" value="1"/>
</dbReference>
<feature type="domain" description="Thioesterase TesA-like" evidence="3">
    <location>
        <begin position="30"/>
        <end position="252"/>
    </location>
</feature>
<dbReference type="RefSeq" id="WP_194038224.1">
    <property type="nucleotide sequence ID" value="NZ_CP063373.1"/>
</dbReference>
<dbReference type="EMBL" id="CP063373">
    <property type="protein sequence ID" value="QOV33345.1"/>
    <property type="molecule type" value="Genomic_DNA"/>
</dbReference>
<evidence type="ECO:0000259" key="3">
    <source>
        <dbReference type="SMART" id="SM00824"/>
    </source>
</evidence>
<organism evidence="4 5">
    <name type="scientific">Streptomyces ferrugineus</name>
    <dbReference type="NCBI Taxonomy" id="1413221"/>
    <lineage>
        <taxon>Bacteria</taxon>
        <taxon>Bacillati</taxon>
        <taxon>Actinomycetota</taxon>
        <taxon>Actinomycetes</taxon>
        <taxon>Kitasatosporales</taxon>
        <taxon>Streptomycetaceae</taxon>
        <taxon>Streptomyces</taxon>
    </lineage>
</organism>
<dbReference type="AlphaFoldDB" id="A0A7M2SC75"/>
<accession>A0A7M2SC75</accession>
<dbReference type="GO" id="GO:0008610">
    <property type="term" value="P:lipid biosynthetic process"/>
    <property type="evidence" value="ECO:0007669"/>
    <property type="project" value="TreeGrafter"/>
</dbReference>
<dbReference type="KEGG" id="sfeu:IM697_24290"/>
<evidence type="ECO:0000256" key="1">
    <source>
        <dbReference type="ARBA" id="ARBA00007169"/>
    </source>
</evidence>
<keyword evidence="5" id="KW-1185">Reference proteome</keyword>
<reference evidence="4 5" key="1">
    <citation type="submission" date="2020-10" db="EMBL/GenBank/DDBJ databases">
        <title>Streptomyces ferrugineus complate genome analysis.</title>
        <authorList>
            <person name="Anwar N."/>
        </authorList>
    </citation>
    <scope>NUCLEOTIDE SEQUENCE [LARGE SCALE GENOMIC DNA]</scope>
    <source>
        <strain evidence="4 5">CCTCC AA2014009</strain>
    </source>
</reference>
<dbReference type="GO" id="GO:0016787">
    <property type="term" value="F:hydrolase activity"/>
    <property type="evidence" value="ECO:0007669"/>
    <property type="project" value="UniProtKB-KW"/>
</dbReference>
<dbReference type="SUPFAM" id="SSF53474">
    <property type="entry name" value="alpha/beta-Hydrolases"/>
    <property type="match status" value="1"/>
</dbReference>
<sequence length="262" mass="28241">MTSVTSNASSAPSLWLRRPVPRAAASISLVCFPHAGGSAAFYTAWARLLPPHVELVAVQYPGRQDRLTEPAAQSMDELAVAVAEALHADCPHRERVLFGHSMGASVAWETALRLEASGAPPRHVFVSGRPGPRRQRPGTVHLRDDDGLAAELRRLDGTHAELLDDPEVRAVLLPSVRADYRLIETYRADPAARLRCPLTALTGDRDEEAPVTDVAAWSTATESVFSSLVLPGGHFYLVPQAERVVAAVLDTCGAPTLHPMFP</sequence>
<protein>
    <submittedName>
        <fullName evidence="4">Thioesterase</fullName>
    </submittedName>
</protein>
<dbReference type="InterPro" id="IPR001031">
    <property type="entry name" value="Thioesterase"/>
</dbReference>
<name>A0A7M2SC75_9ACTN</name>
<dbReference type="InterPro" id="IPR020802">
    <property type="entry name" value="TesA-like"/>
</dbReference>
<comment type="similarity">
    <text evidence="1">Belongs to the thioesterase family.</text>
</comment>